<keyword evidence="3 6" id="KW-0713">Self-incompatibility</keyword>
<organism evidence="7 8">
    <name type="scientific">Parasponia andersonii</name>
    <name type="common">Sponia andersonii</name>
    <dbReference type="NCBI Taxonomy" id="3476"/>
    <lineage>
        <taxon>Eukaryota</taxon>
        <taxon>Viridiplantae</taxon>
        <taxon>Streptophyta</taxon>
        <taxon>Embryophyta</taxon>
        <taxon>Tracheophyta</taxon>
        <taxon>Spermatophyta</taxon>
        <taxon>Magnoliopsida</taxon>
        <taxon>eudicotyledons</taxon>
        <taxon>Gunneridae</taxon>
        <taxon>Pentapetalae</taxon>
        <taxon>rosids</taxon>
        <taxon>fabids</taxon>
        <taxon>Rosales</taxon>
        <taxon>Cannabaceae</taxon>
        <taxon>Parasponia</taxon>
    </lineage>
</organism>
<name>A0A2P5AV06_PARAD</name>
<keyword evidence="8" id="KW-1185">Reference proteome</keyword>
<dbReference type="GO" id="GO:0005576">
    <property type="term" value="C:extracellular region"/>
    <property type="evidence" value="ECO:0007669"/>
    <property type="project" value="UniProtKB-SubCell"/>
</dbReference>
<comment type="caution">
    <text evidence="7">The sequence shown here is derived from an EMBL/GenBank/DDBJ whole genome shotgun (WGS) entry which is preliminary data.</text>
</comment>
<dbReference type="GO" id="GO:0060320">
    <property type="term" value="P:rejection of self pollen"/>
    <property type="evidence" value="ECO:0007669"/>
    <property type="project" value="UniProtKB-KW"/>
</dbReference>
<evidence type="ECO:0000256" key="3">
    <source>
        <dbReference type="ARBA" id="ARBA00022471"/>
    </source>
</evidence>
<sequence length="162" mass="18486">MNQIGKQALLLFAFLLKISSWEAAIGDPIAKSTRSTDDDVHGIGGKWGIGRVKTTVQIQNNLGDGLNLSIHCKSKDDDLGFHEVKNNDFYEWSFHVNFAMTTLFFCTLSWRDSTGTFDMFKTNRDINRCVTLCTWRAKTDALHGYKQDDQEDEDVFITWPPK</sequence>
<evidence type="ECO:0000256" key="6">
    <source>
        <dbReference type="RuleBase" id="RU367044"/>
    </source>
</evidence>
<proteinExistence type="inferred from homology"/>
<accession>A0A2P5AV06</accession>
<dbReference type="PANTHER" id="PTHR31232:SF155">
    <property type="entry name" value="PLANT SELF-INCOMPATIBILITY PROTEIN S1 FAMILY"/>
    <property type="match status" value="1"/>
</dbReference>
<evidence type="ECO:0000313" key="7">
    <source>
        <dbReference type="EMBL" id="PON40382.1"/>
    </source>
</evidence>
<dbReference type="EMBL" id="JXTB01000439">
    <property type="protein sequence ID" value="PON40382.1"/>
    <property type="molecule type" value="Genomic_DNA"/>
</dbReference>
<keyword evidence="4 6" id="KW-0964">Secreted</keyword>
<dbReference type="PANTHER" id="PTHR31232">
    <property type="match status" value="1"/>
</dbReference>
<feature type="signal peptide" evidence="6">
    <location>
        <begin position="1"/>
        <end position="23"/>
    </location>
</feature>
<evidence type="ECO:0000256" key="4">
    <source>
        <dbReference type="ARBA" id="ARBA00022525"/>
    </source>
</evidence>
<keyword evidence="5 6" id="KW-0732">Signal</keyword>
<feature type="chain" id="PRO_5025084676" description="S-protein homolog" evidence="6">
    <location>
        <begin position="24"/>
        <end position="162"/>
    </location>
</feature>
<evidence type="ECO:0000256" key="5">
    <source>
        <dbReference type="ARBA" id="ARBA00022729"/>
    </source>
</evidence>
<dbReference type="OrthoDB" id="1727555at2759"/>
<protein>
    <recommendedName>
        <fullName evidence="6">S-protein homolog</fullName>
    </recommendedName>
</protein>
<comment type="similarity">
    <text evidence="2 6">Belongs to the plant self-incompatibility (S1) protein family.</text>
</comment>
<evidence type="ECO:0000256" key="2">
    <source>
        <dbReference type="ARBA" id="ARBA00005581"/>
    </source>
</evidence>
<evidence type="ECO:0000313" key="8">
    <source>
        <dbReference type="Proteomes" id="UP000237105"/>
    </source>
</evidence>
<dbReference type="AlphaFoldDB" id="A0A2P5AV06"/>
<reference evidence="8" key="1">
    <citation type="submission" date="2016-06" db="EMBL/GenBank/DDBJ databases">
        <title>Parallel loss of symbiosis genes in relatives of nitrogen-fixing non-legume Parasponia.</title>
        <authorList>
            <person name="Van Velzen R."/>
            <person name="Holmer R."/>
            <person name="Bu F."/>
            <person name="Rutten L."/>
            <person name="Van Zeijl A."/>
            <person name="Liu W."/>
            <person name="Santuari L."/>
            <person name="Cao Q."/>
            <person name="Sharma T."/>
            <person name="Shen D."/>
            <person name="Roswanjaya Y."/>
            <person name="Wardhani T."/>
            <person name="Kalhor M.S."/>
            <person name="Jansen J."/>
            <person name="Van den Hoogen J."/>
            <person name="Gungor B."/>
            <person name="Hartog M."/>
            <person name="Hontelez J."/>
            <person name="Verver J."/>
            <person name="Yang W.-C."/>
            <person name="Schijlen E."/>
            <person name="Repin R."/>
            <person name="Schilthuizen M."/>
            <person name="Schranz E."/>
            <person name="Heidstra R."/>
            <person name="Miyata K."/>
            <person name="Fedorova E."/>
            <person name="Kohlen W."/>
            <person name="Bisseling T."/>
            <person name="Smit S."/>
            <person name="Geurts R."/>
        </authorList>
    </citation>
    <scope>NUCLEOTIDE SEQUENCE [LARGE SCALE GENOMIC DNA]</scope>
    <source>
        <strain evidence="8">cv. WU1-14</strain>
    </source>
</reference>
<dbReference type="InterPro" id="IPR010264">
    <property type="entry name" value="Self-incomp_S1"/>
</dbReference>
<comment type="subcellular location">
    <subcellularLocation>
        <location evidence="1 6">Secreted</location>
    </subcellularLocation>
</comment>
<evidence type="ECO:0000256" key="1">
    <source>
        <dbReference type="ARBA" id="ARBA00004613"/>
    </source>
</evidence>
<dbReference type="Proteomes" id="UP000237105">
    <property type="component" value="Unassembled WGS sequence"/>
</dbReference>
<gene>
    <name evidence="7" type="ORF">PanWU01x14_297780</name>
</gene>
<dbReference type="Pfam" id="PF05938">
    <property type="entry name" value="Self-incomp_S1"/>
    <property type="match status" value="1"/>
</dbReference>